<dbReference type="PANTHER" id="PTHR33495">
    <property type="entry name" value="ANTI-SIGMA FACTOR ANTAGONIST TM_1081-RELATED-RELATED"/>
    <property type="match status" value="1"/>
</dbReference>
<dbReference type="PANTHER" id="PTHR33495:SF9">
    <property type="entry name" value="ANTI-SIGMA-B FACTOR ANTAGONIST"/>
    <property type="match status" value="1"/>
</dbReference>
<proteinExistence type="inferred from homology"/>
<reference evidence="6 7" key="1">
    <citation type="submission" date="2021-03" db="EMBL/GenBank/DDBJ databases">
        <title>Genomic Encyclopedia of Type Strains, Phase IV (KMG-IV): sequencing the most valuable type-strain genomes for metagenomic binning, comparative biology and taxonomic classification.</title>
        <authorList>
            <person name="Goeker M."/>
        </authorList>
    </citation>
    <scope>NUCLEOTIDE SEQUENCE [LARGE SCALE GENOMIC DNA]</scope>
    <source>
        <strain evidence="6 7">DSM 25609</strain>
    </source>
</reference>
<dbReference type="InterPro" id="IPR002645">
    <property type="entry name" value="STAS_dom"/>
</dbReference>
<dbReference type="InterPro" id="IPR036513">
    <property type="entry name" value="STAS_dom_sf"/>
</dbReference>
<keyword evidence="2" id="KW-0597">Phosphoprotein</keyword>
<dbReference type="SUPFAM" id="SSF52091">
    <property type="entry name" value="SpoIIaa-like"/>
    <property type="match status" value="1"/>
</dbReference>
<dbReference type="PROSITE" id="PS50801">
    <property type="entry name" value="STAS"/>
    <property type="match status" value="1"/>
</dbReference>
<evidence type="ECO:0000256" key="1">
    <source>
        <dbReference type="ARBA" id="ARBA00009013"/>
    </source>
</evidence>
<dbReference type="Gene3D" id="3.30.750.24">
    <property type="entry name" value="STAS domain"/>
    <property type="match status" value="1"/>
</dbReference>
<evidence type="ECO:0000256" key="3">
    <source>
        <dbReference type="ARBA" id="ARBA00024670"/>
    </source>
</evidence>
<comment type="caution">
    <text evidence="6">The sequence shown here is derived from an EMBL/GenBank/DDBJ whole genome shotgun (WGS) entry which is preliminary data.</text>
</comment>
<name>A0ABS4IKG8_9BACI</name>
<dbReference type="InterPro" id="IPR003658">
    <property type="entry name" value="Anti-sigma_ant"/>
</dbReference>
<dbReference type="CDD" id="cd07043">
    <property type="entry name" value="STAS_anti-anti-sigma_factors"/>
    <property type="match status" value="1"/>
</dbReference>
<evidence type="ECO:0000313" key="7">
    <source>
        <dbReference type="Proteomes" id="UP001519345"/>
    </source>
</evidence>
<protein>
    <recommendedName>
        <fullName evidence="4">Anti-sigma factor antagonist</fullName>
    </recommendedName>
</protein>
<gene>
    <name evidence="6" type="ORF">J2Z83_003606</name>
</gene>
<sequence>MNLEIDVVDEKAKSVVHLSGEVDVYTATKLKDNLLPLTYEKDHLVEVDLESITYMDSTGLGVFISALKSTNEHDSKLKLVNIQDRVLRLFNITGLDEIMDIEGIRGENS</sequence>
<evidence type="ECO:0000259" key="5">
    <source>
        <dbReference type="PROSITE" id="PS50801"/>
    </source>
</evidence>
<evidence type="ECO:0000313" key="6">
    <source>
        <dbReference type="EMBL" id="MBP1971467.1"/>
    </source>
</evidence>
<accession>A0ABS4IKG8</accession>
<comment type="function">
    <text evidence="3">Positive regulator of sigma-B activity. Non-phosphorylated RsbV binds to RsbW, preventing its association with sigma-B. When phosphorylated, releases RsbW, which is then free to complex with and inactivate sigma-B.</text>
</comment>
<organism evidence="6 7">
    <name type="scientific">Virgibacillus natechei</name>
    <dbReference type="NCBI Taxonomy" id="1216297"/>
    <lineage>
        <taxon>Bacteria</taxon>
        <taxon>Bacillati</taxon>
        <taxon>Bacillota</taxon>
        <taxon>Bacilli</taxon>
        <taxon>Bacillales</taxon>
        <taxon>Bacillaceae</taxon>
        <taxon>Virgibacillus</taxon>
    </lineage>
</organism>
<dbReference type="EMBL" id="JAGGKX010000026">
    <property type="protein sequence ID" value="MBP1971467.1"/>
    <property type="molecule type" value="Genomic_DNA"/>
</dbReference>
<dbReference type="RefSeq" id="WP_209464509.1">
    <property type="nucleotide sequence ID" value="NZ_CP110224.1"/>
</dbReference>
<feature type="domain" description="STAS" evidence="5">
    <location>
        <begin position="3"/>
        <end position="109"/>
    </location>
</feature>
<keyword evidence="7" id="KW-1185">Reference proteome</keyword>
<dbReference type="NCBIfam" id="TIGR00377">
    <property type="entry name" value="ant_ant_sig"/>
    <property type="match status" value="1"/>
</dbReference>
<dbReference type="Pfam" id="PF01740">
    <property type="entry name" value="STAS"/>
    <property type="match status" value="1"/>
</dbReference>
<evidence type="ECO:0000256" key="2">
    <source>
        <dbReference type="ARBA" id="ARBA00022553"/>
    </source>
</evidence>
<evidence type="ECO:0000256" key="4">
    <source>
        <dbReference type="RuleBase" id="RU003749"/>
    </source>
</evidence>
<comment type="similarity">
    <text evidence="1 4">Belongs to the anti-sigma-factor antagonist family.</text>
</comment>
<dbReference type="Proteomes" id="UP001519345">
    <property type="component" value="Unassembled WGS sequence"/>
</dbReference>